<protein>
    <submittedName>
        <fullName evidence="1">Uncharacterized protein</fullName>
    </submittedName>
</protein>
<proteinExistence type="predicted"/>
<name>A0A4V3WCK4_9RHOO</name>
<dbReference type="RefSeq" id="WP_136346910.1">
    <property type="nucleotide sequence ID" value="NZ_SSOC01000001.1"/>
</dbReference>
<dbReference type="Proteomes" id="UP000308430">
    <property type="component" value="Unassembled WGS sequence"/>
</dbReference>
<evidence type="ECO:0000313" key="1">
    <source>
        <dbReference type="EMBL" id="THF67504.1"/>
    </source>
</evidence>
<dbReference type="OrthoDB" id="5465471at2"/>
<reference evidence="1 2" key="1">
    <citation type="submission" date="2019-04" db="EMBL/GenBank/DDBJ databases">
        <title>Azoarcus nasutitermitis sp. nov. isolated from termite nest.</title>
        <authorList>
            <person name="Lin S.-Y."/>
            <person name="Hameed A."/>
            <person name="Hsu Y.-H."/>
            <person name="Young C.-C."/>
        </authorList>
    </citation>
    <scope>NUCLEOTIDE SEQUENCE [LARGE SCALE GENOMIC DNA]</scope>
    <source>
        <strain evidence="1 2">CC-YHH838</strain>
    </source>
</reference>
<keyword evidence="2" id="KW-1185">Reference proteome</keyword>
<gene>
    <name evidence="1" type="ORF">E6C76_03850</name>
</gene>
<comment type="caution">
    <text evidence="1">The sequence shown here is derived from an EMBL/GenBank/DDBJ whole genome shotgun (WGS) entry which is preliminary data.</text>
</comment>
<accession>A0A4V3WCK4</accession>
<dbReference type="AlphaFoldDB" id="A0A4V3WCK4"/>
<sequence length="325" mass="34899">MSHIIGIIIGKALGNWQRIDAEGNSIAPAAGDFDAHPTYAGIADEVIDGQHLVRVPAFYYRAGAVPTGEHAGKKALWVSPEPAPGFELHPAFRHHGAELAQFHVGKFQGTPDGDDKLGSQPGLKPLASINFPTMQARAAARGEGWMLWSIYQLAAIQALLLIELGTPDAQQAIGDGNVNGGGVRAVDDETVAQATWRGIVGLWGNAWQMVDGLQTNADSEYRIWATDGSQTYVETDVEAPGDGWFRRRATDRDAGFDLGAVFLPATTRDDRDESAFGDYFWSYPNAVAYHGGDWGSGQDAGAFLLYVYSGAEFSDSLFGGRLAKV</sequence>
<evidence type="ECO:0000313" key="2">
    <source>
        <dbReference type="Proteomes" id="UP000308430"/>
    </source>
</evidence>
<organism evidence="1 2">
    <name type="scientific">Pseudothauera nasutitermitis</name>
    <dbReference type="NCBI Taxonomy" id="2565930"/>
    <lineage>
        <taxon>Bacteria</taxon>
        <taxon>Pseudomonadati</taxon>
        <taxon>Pseudomonadota</taxon>
        <taxon>Betaproteobacteria</taxon>
        <taxon>Rhodocyclales</taxon>
        <taxon>Zoogloeaceae</taxon>
        <taxon>Pseudothauera</taxon>
    </lineage>
</organism>
<dbReference type="EMBL" id="SSOC01000001">
    <property type="protein sequence ID" value="THF67504.1"/>
    <property type="molecule type" value="Genomic_DNA"/>
</dbReference>